<dbReference type="PANTHER" id="PTHR33371:SF4">
    <property type="entry name" value="INTERMEMBRANE PHOSPHOLIPID TRANSPORT SYSTEM BINDING PROTEIN MLAD"/>
    <property type="match status" value="1"/>
</dbReference>
<keyword evidence="6" id="KW-1185">Reference proteome</keyword>
<evidence type="ECO:0000313" key="6">
    <source>
        <dbReference type="Proteomes" id="UP001499967"/>
    </source>
</evidence>
<dbReference type="Proteomes" id="UP001499967">
    <property type="component" value="Unassembled WGS sequence"/>
</dbReference>
<feature type="compositionally biased region" description="Acidic residues" evidence="1">
    <location>
        <begin position="447"/>
        <end position="457"/>
    </location>
</feature>
<evidence type="ECO:0000256" key="1">
    <source>
        <dbReference type="SAM" id="MobiDB-lite"/>
    </source>
</evidence>
<feature type="compositionally biased region" description="Pro residues" evidence="1">
    <location>
        <begin position="397"/>
        <end position="408"/>
    </location>
</feature>
<feature type="domain" description="Mce/MlaD" evidence="3">
    <location>
        <begin position="38"/>
        <end position="111"/>
    </location>
</feature>
<name>A0ABP4AAE1_9PSEU</name>
<feature type="domain" description="Mammalian cell entry C-terminal" evidence="4">
    <location>
        <begin position="118"/>
        <end position="295"/>
    </location>
</feature>
<dbReference type="NCBIfam" id="TIGR00996">
    <property type="entry name" value="Mtu_fam_mce"/>
    <property type="match status" value="1"/>
</dbReference>
<feature type="transmembrane region" description="Helical" evidence="2">
    <location>
        <begin position="12"/>
        <end position="32"/>
    </location>
</feature>
<evidence type="ECO:0000256" key="2">
    <source>
        <dbReference type="SAM" id="Phobius"/>
    </source>
</evidence>
<dbReference type="InterPro" id="IPR052336">
    <property type="entry name" value="MlaD_Phospholipid_Transporter"/>
</dbReference>
<comment type="caution">
    <text evidence="5">The sequence shown here is derived from an EMBL/GenBank/DDBJ whole genome shotgun (WGS) entry which is preliminary data.</text>
</comment>
<evidence type="ECO:0000259" key="4">
    <source>
        <dbReference type="Pfam" id="PF11887"/>
    </source>
</evidence>
<protein>
    <submittedName>
        <fullName evidence="5">MCE family protein</fullName>
    </submittedName>
</protein>
<dbReference type="InterPro" id="IPR024516">
    <property type="entry name" value="Mce_C"/>
</dbReference>
<keyword evidence="2" id="KW-0812">Transmembrane</keyword>
<reference evidence="6" key="1">
    <citation type="journal article" date="2019" name="Int. J. Syst. Evol. Microbiol.">
        <title>The Global Catalogue of Microorganisms (GCM) 10K type strain sequencing project: providing services to taxonomists for standard genome sequencing and annotation.</title>
        <authorList>
            <consortium name="The Broad Institute Genomics Platform"/>
            <consortium name="The Broad Institute Genome Sequencing Center for Infectious Disease"/>
            <person name="Wu L."/>
            <person name="Ma J."/>
        </authorList>
    </citation>
    <scope>NUCLEOTIDE SEQUENCE [LARGE SCALE GENOMIC DNA]</scope>
    <source>
        <strain evidence="6">JCM 11117</strain>
    </source>
</reference>
<dbReference type="Pfam" id="PF02470">
    <property type="entry name" value="MlaD"/>
    <property type="match status" value="1"/>
</dbReference>
<accession>A0ABP4AAE1</accession>
<dbReference type="InterPro" id="IPR003399">
    <property type="entry name" value="Mce/MlaD"/>
</dbReference>
<dbReference type="EMBL" id="BAAAHP010000069">
    <property type="protein sequence ID" value="GAA0933846.1"/>
    <property type="molecule type" value="Genomic_DNA"/>
</dbReference>
<dbReference type="Pfam" id="PF11887">
    <property type="entry name" value="Mce4_CUP1"/>
    <property type="match status" value="1"/>
</dbReference>
<feature type="compositionally biased region" description="Gly residues" evidence="1">
    <location>
        <begin position="462"/>
        <end position="471"/>
    </location>
</feature>
<keyword evidence="2" id="KW-1133">Transmembrane helix</keyword>
<keyword evidence="2" id="KW-0472">Membrane</keyword>
<evidence type="ECO:0000313" key="5">
    <source>
        <dbReference type="EMBL" id="GAA0933846.1"/>
    </source>
</evidence>
<gene>
    <name evidence="5" type="ORF">GCM10009559_23890</name>
</gene>
<sequence length="471" mass="49138">MALTPTDRRQLQYTGLVAVIAVLVASGLYIVLQGPSRMITAYFTSATGVFEDNSVRVLGVPVGDIVSITPEGTRVRVEMRIDDPDLKLPADAKAVVVSPSLVTGRYIQLAPTWSGGPELHDGAVIPLERTAVPLGVDDLARTATQLADALGPNGVNSEGALSDALDVGAANLDGNGRALNDTIRNLGELSGTLADSREELFGTVRELQSFTSMLAANDGEVREFNRRLADVAGFLADERGDLATAVRELSLALDDVARFVKDNRELVKSDVDRLTDVTAVVVEQRKALAEVLDVAPAALGNLSLAYNGASGTLDARADINELTMPVPALVCELLLDRGAPIPDKLKTACDTLAPVLDGVVPLPSAADVITALQSGQPPPVPGLALPTEPAPSGGPQGPLPLPGLPGAPAPEGERAEPSGEATPTPTGRAERESDDDTATPTPSRTSDEDDEKNEDDEERRGGWPGLFGGGR</sequence>
<feature type="region of interest" description="Disordered" evidence="1">
    <location>
        <begin position="373"/>
        <end position="471"/>
    </location>
</feature>
<dbReference type="PANTHER" id="PTHR33371">
    <property type="entry name" value="INTERMEMBRANE PHOSPHOLIPID TRANSPORT SYSTEM BINDING PROTEIN MLAD-RELATED"/>
    <property type="match status" value="1"/>
</dbReference>
<organism evidence="5 6">
    <name type="scientific">Pseudonocardia zijingensis</name>
    <dbReference type="NCBI Taxonomy" id="153376"/>
    <lineage>
        <taxon>Bacteria</taxon>
        <taxon>Bacillati</taxon>
        <taxon>Actinomycetota</taxon>
        <taxon>Actinomycetes</taxon>
        <taxon>Pseudonocardiales</taxon>
        <taxon>Pseudonocardiaceae</taxon>
        <taxon>Pseudonocardia</taxon>
    </lineage>
</organism>
<dbReference type="RefSeq" id="WP_343941384.1">
    <property type="nucleotide sequence ID" value="NZ_BAAAHP010000069.1"/>
</dbReference>
<dbReference type="InterPro" id="IPR005693">
    <property type="entry name" value="Mce"/>
</dbReference>
<evidence type="ECO:0000259" key="3">
    <source>
        <dbReference type="Pfam" id="PF02470"/>
    </source>
</evidence>
<proteinExistence type="predicted"/>